<evidence type="ECO:0000256" key="1">
    <source>
        <dbReference type="SAM" id="MobiDB-lite"/>
    </source>
</evidence>
<comment type="caution">
    <text evidence="2">The sequence shown here is derived from an EMBL/GenBank/DDBJ whole genome shotgun (WGS) entry which is preliminary data.</text>
</comment>
<dbReference type="EMBL" id="MFAF01000140">
    <property type="protein sequence ID" value="OGD71819.1"/>
    <property type="molecule type" value="Genomic_DNA"/>
</dbReference>
<evidence type="ECO:0000313" key="2">
    <source>
        <dbReference type="EMBL" id="OGD71819.1"/>
    </source>
</evidence>
<feature type="region of interest" description="Disordered" evidence="1">
    <location>
        <begin position="191"/>
        <end position="218"/>
    </location>
</feature>
<evidence type="ECO:0000313" key="3">
    <source>
        <dbReference type="Proteomes" id="UP000177187"/>
    </source>
</evidence>
<reference evidence="2 3" key="1">
    <citation type="journal article" date="2016" name="Nat. Commun.">
        <title>Thousands of microbial genomes shed light on interconnected biogeochemical processes in an aquifer system.</title>
        <authorList>
            <person name="Anantharaman K."/>
            <person name="Brown C.T."/>
            <person name="Hug L.A."/>
            <person name="Sharon I."/>
            <person name="Castelle C.J."/>
            <person name="Probst A.J."/>
            <person name="Thomas B.C."/>
            <person name="Singh A."/>
            <person name="Wilkins M.J."/>
            <person name="Karaoz U."/>
            <person name="Brodie E.L."/>
            <person name="Williams K.H."/>
            <person name="Hubbard S.S."/>
            <person name="Banfield J.F."/>
        </authorList>
    </citation>
    <scope>NUCLEOTIDE SEQUENCE [LARGE SCALE GENOMIC DNA]</scope>
</reference>
<name>A0A1F5EWQ7_9BACT</name>
<protein>
    <submittedName>
        <fullName evidence="2">Uncharacterized protein</fullName>
    </submittedName>
</protein>
<proteinExistence type="predicted"/>
<sequence>MRGFYATIPAVLGALLLWGCAAEPLPGDETVTWGLVQTTAPNAEWVRVPAEDALYLRRYYRCSLLGEFKLYYAGEGFEDEYIIRSSGTEARFLESASDLLREQIDRISPRAALEEGQPTLISEPYLAVQYTYHDETSGEAQFHMDRLYFVENRYWFLDTGCLTEEEDLVRPEIEALAAGIVFPRFSEGDQGGSAYGSAGEMSDEEIESLTEMPQGWNL</sequence>
<dbReference type="Proteomes" id="UP000177187">
    <property type="component" value="Unassembled WGS sequence"/>
</dbReference>
<gene>
    <name evidence="2" type="ORF">A2Y64_03725</name>
</gene>
<accession>A0A1F5EWQ7</accession>
<dbReference type="STRING" id="1817816.A2Y64_03725"/>
<organism evidence="2 3">
    <name type="scientific">Candidatus Coatesbacteria bacterium RBG_13_66_14</name>
    <dbReference type="NCBI Taxonomy" id="1817816"/>
    <lineage>
        <taxon>Bacteria</taxon>
        <taxon>Candidatus Coatesiibacteriota</taxon>
    </lineage>
</organism>
<dbReference type="AlphaFoldDB" id="A0A1F5EWQ7"/>